<feature type="transmembrane region" description="Helical" evidence="1">
    <location>
        <begin position="198"/>
        <end position="220"/>
    </location>
</feature>
<evidence type="ECO:0000256" key="1">
    <source>
        <dbReference type="SAM" id="Phobius"/>
    </source>
</evidence>
<keyword evidence="3" id="KW-0378">Hydrolase</keyword>
<name>A0A5Q2FEL4_9ACTN</name>
<sequence length="325" mass="34651">MAATPVPARGRFETFIGGFEDPPPGVPYPMLLRRAGTEAWRTLFGVIAAFVFYLTVASVLPSIVIAIAWLVEARGRSYATFSADAVAYLDPAGMLGMNVAIGSLVLVSWLMVAGIHRTRPGWLASVGPRIRWRYLGACAGVAILVLNAGQVALWMINGVAVHLVPQPGFWAFMAVVLATTWVQATGEEYFFRGYLMQALGSLTPTPWFGVLTSAVVFAVMHGSQNVPLFLNRLAFGLVAALLVWRTGGLEAGIAGHVVNNISAYVWAGLTTGIAATRGLTEVGWLNSLVIVGGYGLYALASWGIARAMRLETATRALPRTSGRVA</sequence>
<feature type="transmembrane region" description="Helical" evidence="1">
    <location>
        <begin position="168"/>
        <end position="186"/>
    </location>
</feature>
<feature type="transmembrane region" description="Helical" evidence="1">
    <location>
        <begin position="282"/>
        <end position="305"/>
    </location>
</feature>
<keyword evidence="4" id="KW-1185">Reference proteome</keyword>
<keyword evidence="3" id="KW-0482">Metalloprotease</keyword>
<keyword evidence="1" id="KW-0472">Membrane</keyword>
<dbReference type="KEGG" id="rain:Rai3103_15715"/>
<dbReference type="RefSeq" id="WP_153573360.1">
    <property type="nucleotide sequence ID" value="NZ_CP045725.1"/>
</dbReference>
<feature type="transmembrane region" description="Helical" evidence="1">
    <location>
        <begin position="91"/>
        <end position="113"/>
    </location>
</feature>
<dbReference type="EMBL" id="CP045725">
    <property type="protein sequence ID" value="QGF24831.1"/>
    <property type="molecule type" value="Genomic_DNA"/>
</dbReference>
<dbReference type="Proteomes" id="UP000386847">
    <property type="component" value="Chromosome"/>
</dbReference>
<accession>A0A5Q2FEL4</accession>
<dbReference type="GO" id="GO:0080120">
    <property type="term" value="P:CAAX-box protein maturation"/>
    <property type="evidence" value="ECO:0007669"/>
    <property type="project" value="UniProtKB-ARBA"/>
</dbReference>
<evidence type="ECO:0000259" key="2">
    <source>
        <dbReference type="Pfam" id="PF02517"/>
    </source>
</evidence>
<dbReference type="AlphaFoldDB" id="A0A5Q2FEL4"/>
<keyword evidence="1" id="KW-1133">Transmembrane helix</keyword>
<protein>
    <submittedName>
        <fullName evidence="3">CPBP family intramembrane metalloprotease</fullName>
    </submittedName>
</protein>
<feature type="transmembrane region" description="Helical" evidence="1">
    <location>
        <begin position="226"/>
        <end position="245"/>
    </location>
</feature>
<keyword evidence="3" id="KW-0645">Protease</keyword>
<dbReference type="GO" id="GO:0008237">
    <property type="term" value="F:metallopeptidase activity"/>
    <property type="evidence" value="ECO:0007669"/>
    <property type="project" value="UniProtKB-KW"/>
</dbReference>
<proteinExistence type="predicted"/>
<feature type="transmembrane region" description="Helical" evidence="1">
    <location>
        <begin position="257"/>
        <end position="276"/>
    </location>
</feature>
<dbReference type="Pfam" id="PF02517">
    <property type="entry name" value="Rce1-like"/>
    <property type="match status" value="1"/>
</dbReference>
<evidence type="ECO:0000313" key="4">
    <source>
        <dbReference type="Proteomes" id="UP000386847"/>
    </source>
</evidence>
<evidence type="ECO:0000313" key="3">
    <source>
        <dbReference type="EMBL" id="QGF24831.1"/>
    </source>
</evidence>
<keyword evidence="1" id="KW-0812">Transmembrane</keyword>
<organism evidence="3 4">
    <name type="scientific">Raineyella fluvialis</name>
    <dbReference type="NCBI Taxonomy" id="2662261"/>
    <lineage>
        <taxon>Bacteria</taxon>
        <taxon>Bacillati</taxon>
        <taxon>Actinomycetota</taxon>
        <taxon>Actinomycetes</taxon>
        <taxon>Propionibacteriales</taxon>
        <taxon>Propionibacteriaceae</taxon>
        <taxon>Raineyella</taxon>
    </lineage>
</organism>
<gene>
    <name evidence="3" type="ORF">Rai3103_15715</name>
</gene>
<dbReference type="GO" id="GO:0004175">
    <property type="term" value="F:endopeptidase activity"/>
    <property type="evidence" value="ECO:0007669"/>
    <property type="project" value="UniProtKB-ARBA"/>
</dbReference>
<dbReference type="InterPro" id="IPR003675">
    <property type="entry name" value="Rce1/LyrA-like_dom"/>
</dbReference>
<reference evidence="3 4" key="1">
    <citation type="submission" date="2019-10" db="EMBL/GenBank/DDBJ databases">
        <title>Genomic analysis of Raineyella sp. CBA3103.</title>
        <authorList>
            <person name="Roh S.W."/>
        </authorList>
    </citation>
    <scope>NUCLEOTIDE SEQUENCE [LARGE SCALE GENOMIC DNA]</scope>
    <source>
        <strain evidence="3 4">CBA3103</strain>
    </source>
</reference>
<feature type="transmembrane region" description="Helical" evidence="1">
    <location>
        <begin position="43"/>
        <end position="71"/>
    </location>
</feature>
<feature type="transmembrane region" description="Helical" evidence="1">
    <location>
        <begin position="134"/>
        <end position="156"/>
    </location>
</feature>
<feature type="domain" description="CAAX prenyl protease 2/Lysostaphin resistance protein A-like" evidence="2">
    <location>
        <begin position="170"/>
        <end position="261"/>
    </location>
</feature>
<dbReference type="GO" id="GO:0006508">
    <property type="term" value="P:proteolysis"/>
    <property type="evidence" value="ECO:0007669"/>
    <property type="project" value="UniProtKB-KW"/>
</dbReference>